<dbReference type="PANTHER" id="PTHR46623">
    <property type="entry name" value="CARBOXYMETHYLENEBUTENOLIDASE-RELATED"/>
    <property type="match status" value="1"/>
</dbReference>
<dbReference type="PANTHER" id="PTHR46623:SF6">
    <property type="entry name" value="ALPHA_BETA-HYDROLASES SUPERFAMILY PROTEIN"/>
    <property type="match status" value="1"/>
</dbReference>
<comment type="caution">
    <text evidence="2">The sequence shown here is derived from an EMBL/GenBank/DDBJ whole genome shotgun (WGS) entry which is preliminary data.</text>
</comment>
<dbReference type="InterPro" id="IPR029058">
    <property type="entry name" value="AB_hydrolase_fold"/>
</dbReference>
<proteinExistence type="predicted"/>
<sequence>MCLDADVHAAGDADPIIELTSADGAGFGAYLARAAEPSGVRLVLLPDVGGMRSPFRDLARRFARTGADVLVIDYYGRTLGTAARGEEYDARVSESFDRELVLADLTAAIAHLRGLGDGPIYAAGFCIGGSNALYAGTADLGLAGVIGICPYVGQMGVSAPLPEDFGSAIRVPVLGLFGGADTEVPSSVHENLARDLATANLPHDIVVYPGQPHGFIEWDHFGREGHAEAAADAWERIAAFLR</sequence>
<reference evidence="2" key="1">
    <citation type="submission" date="2021-01" db="EMBL/GenBank/DDBJ databases">
        <title>Whole genome shotgun sequence of Rhizocola hellebori NBRC 109834.</title>
        <authorList>
            <person name="Komaki H."/>
            <person name="Tamura T."/>
        </authorList>
    </citation>
    <scope>NUCLEOTIDE SEQUENCE</scope>
    <source>
        <strain evidence="2">NBRC 109834</strain>
    </source>
</reference>
<evidence type="ECO:0000313" key="2">
    <source>
        <dbReference type="EMBL" id="GIH03868.1"/>
    </source>
</evidence>
<gene>
    <name evidence="2" type="ORF">Rhe02_19350</name>
</gene>
<evidence type="ECO:0000313" key="3">
    <source>
        <dbReference type="Proteomes" id="UP000612899"/>
    </source>
</evidence>
<dbReference type="Pfam" id="PF01738">
    <property type="entry name" value="DLH"/>
    <property type="match status" value="1"/>
</dbReference>
<dbReference type="RefSeq" id="WP_203907761.1">
    <property type="nucleotide sequence ID" value="NZ_BONY01000009.1"/>
</dbReference>
<dbReference type="EMBL" id="BONY01000009">
    <property type="protein sequence ID" value="GIH03868.1"/>
    <property type="molecule type" value="Genomic_DNA"/>
</dbReference>
<dbReference type="AlphaFoldDB" id="A0A8J3VFG7"/>
<protein>
    <submittedName>
        <fullName evidence="2">Carboxymethylenebutenolidase</fullName>
    </submittedName>
</protein>
<dbReference type="Proteomes" id="UP000612899">
    <property type="component" value="Unassembled WGS sequence"/>
</dbReference>
<dbReference type="SUPFAM" id="SSF53474">
    <property type="entry name" value="alpha/beta-Hydrolases"/>
    <property type="match status" value="1"/>
</dbReference>
<keyword evidence="3" id="KW-1185">Reference proteome</keyword>
<name>A0A8J3VFG7_9ACTN</name>
<organism evidence="2 3">
    <name type="scientific">Rhizocola hellebori</name>
    <dbReference type="NCBI Taxonomy" id="1392758"/>
    <lineage>
        <taxon>Bacteria</taxon>
        <taxon>Bacillati</taxon>
        <taxon>Actinomycetota</taxon>
        <taxon>Actinomycetes</taxon>
        <taxon>Micromonosporales</taxon>
        <taxon>Micromonosporaceae</taxon>
        <taxon>Rhizocola</taxon>
    </lineage>
</organism>
<accession>A0A8J3VFG7</accession>
<evidence type="ECO:0000259" key="1">
    <source>
        <dbReference type="Pfam" id="PF01738"/>
    </source>
</evidence>
<dbReference type="InterPro" id="IPR051049">
    <property type="entry name" value="Dienelactone_hydrolase-like"/>
</dbReference>
<dbReference type="InterPro" id="IPR002925">
    <property type="entry name" value="Dienelactn_hydro"/>
</dbReference>
<dbReference type="Gene3D" id="3.40.50.1820">
    <property type="entry name" value="alpha/beta hydrolase"/>
    <property type="match status" value="1"/>
</dbReference>
<dbReference type="GO" id="GO:0016787">
    <property type="term" value="F:hydrolase activity"/>
    <property type="evidence" value="ECO:0007669"/>
    <property type="project" value="InterPro"/>
</dbReference>
<feature type="domain" description="Dienelactone hydrolase" evidence="1">
    <location>
        <begin position="27"/>
        <end position="241"/>
    </location>
</feature>